<dbReference type="GO" id="GO:0020037">
    <property type="term" value="F:heme binding"/>
    <property type="evidence" value="ECO:0007669"/>
    <property type="project" value="InterPro"/>
</dbReference>
<dbReference type="AlphaFoldDB" id="A0A8H4W5M3"/>
<protein>
    <recommendedName>
        <fullName evidence="9">Cytochrome P450</fullName>
    </recommendedName>
</protein>
<evidence type="ECO:0000256" key="2">
    <source>
        <dbReference type="ARBA" id="ARBA00010617"/>
    </source>
</evidence>
<dbReference type="EMBL" id="JAAMPI010000165">
    <property type="protein sequence ID" value="KAF4634707.1"/>
    <property type="molecule type" value="Genomic_DNA"/>
</dbReference>
<dbReference type="OrthoDB" id="1470350at2759"/>
<evidence type="ECO:0000256" key="6">
    <source>
        <dbReference type="SAM" id="Phobius"/>
    </source>
</evidence>
<keyword evidence="3" id="KW-0349">Heme</keyword>
<dbReference type="Proteomes" id="UP000566819">
    <property type="component" value="Unassembled WGS sequence"/>
</dbReference>
<evidence type="ECO:0000256" key="1">
    <source>
        <dbReference type="ARBA" id="ARBA00001971"/>
    </source>
</evidence>
<dbReference type="GO" id="GO:0005506">
    <property type="term" value="F:iron ion binding"/>
    <property type="evidence" value="ECO:0007669"/>
    <property type="project" value="InterPro"/>
</dbReference>
<dbReference type="InterPro" id="IPR001128">
    <property type="entry name" value="Cyt_P450"/>
</dbReference>
<proteinExistence type="inferred from homology"/>
<dbReference type="PANTHER" id="PTHR24305">
    <property type="entry name" value="CYTOCHROME P450"/>
    <property type="match status" value="1"/>
</dbReference>
<accession>A0A8H4W5M3</accession>
<dbReference type="InterPro" id="IPR050121">
    <property type="entry name" value="Cytochrome_P450_monoxygenase"/>
</dbReference>
<keyword evidence="5" id="KW-0408">Iron</keyword>
<evidence type="ECO:0000313" key="8">
    <source>
        <dbReference type="Proteomes" id="UP000566819"/>
    </source>
</evidence>
<keyword evidence="6" id="KW-1133">Transmembrane helix</keyword>
<comment type="caution">
    <text evidence="7">The sequence shown here is derived from an EMBL/GenBank/DDBJ whole genome shotgun (WGS) entry which is preliminary data.</text>
</comment>
<dbReference type="PRINTS" id="PR00463">
    <property type="entry name" value="EP450I"/>
</dbReference>
<evidence type="ECO:0000313" key="7">
    <source>
        <dbReference type="EMBL" id="KAF4634707.1"/>
    </source>
</evidence>
<sequence length="461" mass="52143">MRCTKCEALSTSHRHKQPNLAPQLLQGLDYYDVSKPFGGLAIIFILFASYILYLICLVVYNLCFHPLRKFPGPKSFAATPIPYAFYQITGQLPYLYSTLHKKYGSVVRVLPNEISFNNPAAWREIYGTRPGHELLTKDPKSFAPSNEGAYNIVTVSNVADHARYRNALNPAFSEKALREQEPLIITSVDLLMERLHKNCATGEPQDMVHWFNLAMFDIMAELTFGESLEGLQTSKYHPWLEGLLGSALKYVSFTRVTARFPHIARLLNLWVPKSLLEQRVKHQKFSWDMVERRLNNHPPFRDFMSYILPYDEKTATMTLAEMRATYGVMILAGSENLVATLTITLYHLLRHPDIMEKVSREVREAFPQKENITFDATNALRYLPAALTESMRIQPAAPSSQPRVVPQGGENLCGHFVPGGVGIQKSGTTMILPKILIKFDLLAKLLKDVLLGEVSALISLE</sequence>
<evidence type="ECO:0000256" key="3">
    <source>
        <dbReference type="ARBA" id="ARBA00022617"/>
    </source>
</evidence>
<comment type="cofactor">
    <cofactor evidence="1">
        <name>heme</name>
        <dbReference type="ChEBI" id="CHEBI:30413"/>
    </cofactor>
</comment>
<dbReference type="GO" id="GO:0004497">
    <property type="term" value="F:monooxygenase activity"/>
    <property type="evidence" value="ECO:0007669"/>
    <property type="project" value="InterPro"/>
</dbReference>
<dbReference type="Pfam" id="PF00067">
    <property type="entry name" value="p450"/>
    <property type="match status" value="1"/>
</dbReference>
<keyword evidence="6" id="KW-0812">Transmembrane</keyword>
<name>A0A8H4W5M3_9HELO</name>
<dbReference type="SUPFAM" id="SSF48264">
    <property type="entry name" value="Cytochrome P450"/>
    <property type="match status" value="1"/>
</dbReference>
<keyword evidence="4" id="KW-0479">Metal-binding</keyword>
<gene>
    <name evidence="7" type="ORF">G7Y89_g3395</name>
</gene>
<comment type="similarity">
    <text evidence="2">Belongs to the cytochrome P450 family.</text>
</comment>
<dbReference type="GO" id="GO:0016705">
    <property type="term" value="F:oxidoreductase activity, acting on paired donors, with incorporation or reduction of molecular oxygen"/>
    <property type="evidence" value="ECO:0007669"/>
    <property type="project" value="InterPro"/>
</dbReference>
<dbReference type="InterPro" id="IPR036396">
    <property type="entry name" value="Cyt_P450_sf"/>
</dbReference>
<evidence type="ECO:0000256" key="5">
    <source>
        <dbReference type="ARBA" id="ARBA00023004"/>
    </source>
</evidence>
<feature type="transmembrane region" description="Helical" evidence="6">
    <location>
        <begin position="37"/>
        <end position="60"/>
    </location>
</feature>
<organism evidence="7 8">
    <name type="scientific">Cudoniella acicularis</name>
    <dbReference type="NCBI Taxonomy" id="354080"/>
    <lineage>
        <taxon>Eukaryota</taxon>
        <taxon>Fungi</taxon>
        <taxon>Dikarya</taxon>
        <taxon>Ascomycota</taxon>
        <taxon>Pezizomycotina</taxon>
        <taxon>Leotiomycetes</taxon>
        <taxon>Helotiales</taxon>
        <taxon>Tricladiaceae</taxon>
        <taxon>Cudoniella</taxon>
    </lineage>
</organism>
<dbReference type="PANTHER" id="PTHR24305:SF210">
    <property type="entry name" value="CYTOCHROME P450 MONOOXYGENASE ASQL-RELATED"/>
    <property type="match status" value="1"/>
</dbReference>
<dbReference type="InterPro" id="IPR002401">
    <property type="entry name" value="Cyt_P450_E_grp-I"/>
</dbReference>
<dbReference type="Gene3D" id="1.10.630.10">
    <property type="entry name" value="Cytochrome P450"/>
    <property type="match status" value="1"/>
</dbReference>
<keyword evidence="6" id="KW-0472">Membrane</keyword>
<dbReference type="CDD" id="cd11058">
    <property type="entry name" value="CYP60B-like"/>
    <property type="match status" value="1"/>
</dbReference>
<evidence type="ECO:0000256" key="4">
    <source>
        <dbReference type="ARBA" id="ARBA00022723"/>
    </source>
</evidence>
<evidence type="ECO:0008006" key="9">
    <source>
        <dbReference type="Google" id="ProtNLM"/>
    </source>
</evidence>
<keyword evidence="8" id="KW-1185">Reference proteome</keyword>
<reference evidence="7 8" key="1">
    <citation type="submission" date="2020-03" db="EMBL/GenBank/DDBJ databases">
        <title>Draft Genome Sequence of Cudoniella acicularis.</title>
        <authorList>
            <person name="Buettner E."/>
            <person name="Kellner H."/>
        </authorList>
    </citation>
    <scope>NUCLEOTIDE SEQUENCE [LARGE SCALE GENOMIC DNA]</scope>
    <source>
        <strain evidence="7 8">DSM 108380</strain>
    </source>
</reference>